<dbReference type="AlphaFoldDB" id="Q0RHB0"/>
<dbReference type="EMBL" id="CT573213">
    <property type="protein sequence ID" value="CAJ63121.1"/>
    <property type="molecule type" value="Genomic_DNA"/>
</dbReference>
<protein>
    <submittedName>
        <fullName evidence="1">Uncharacterized protein</fullName>
    </submittedName>
</protein>
<reference evidence="1 2" key="1">
    <citation type="journal article" date="2007" name="Genome Res.">
        <title>Genome characteristics of facultatively symbiotic Frankia sp. strains reflect host range and host plant biogeography.</title>
        <authorList>
            <person name="Normand P."/>
            <person name="Lapierre P."/>
            <person name="Tisa L.S."/>
            <person name="Gogarten J.P."/>
            <person name="Alloisio N."/>
            <person name="Bagnarol E."/>
            <person name="Bassi C.A."/>
            <person name="Berry A.M."/>
            <person name="Bickhart D.M."/>
            <person name="Choisne N."/>
            <person name="Couloux A."/>
            <person name="Cournoyer B."/>
            <person name="Cruveiller S."/>
            <person name="Daubin V."/>
            <person name="Demange N."/>
            <person name="Francino M.P."/>
            <person name="Goltsman E."/>
            <person name="Huang Y."/>
            <person name="Kopp O.R."/>
            <person name="Labarre L."/>
            <person name="Lapidus A."/>
            <person name="Lavire C."/>
            <person name="Marechal J."/>
            <person name="Martinez M."/>
            <person name="Mastronunzio J.E."/>
            <person name="Mullin B.C."/>
            <person name="Niemann J."/>
            <person name="Pujic P."/>
            <person name="Rawnsley T."/>
            <person name="Rouy Z."/>
            <person name="Schenowitz C."/>
            <person name="Sellstedt A."/>
            <person name="Tavares F."/>
            <person name="Tomkins J.P."/>
            <person name="Vallenet D."/>
            <person name="Valverde C."/>
            <person name="Wall L.G."/>
            <person name="Wang Y."/>
            <person name="Medigue C."/>
            <person name="Benson D.R."/>
        </authorList>
    </citation>
    <scope>NUCLEOTIDE SEQUENCE [LARGE SCALE GENOMIC DNA]</scope>
    <source>
        <strain evidence="2">DSM 45986 / CECT 9034 / ACN14a</strain>
    </source>
</reference>
<dbReference type="STRING" id="326424.FRAAL4479"/>
<dbReference type="HOGENOM" id="CLU_2616850_0_0_11"/>
<dbReference type="Proteomes" id="UP000000657">
    <property type="component" value="Chromosome"/>
</dbReference>
<evidence type="ECO:0000313" key="1">
    <source>
        <dbReference type="EMBL" id="CAJ63121.1"/>
    </source>
</evidence>
<accession>Q0RHB0</accession>
<name>Q0RHB0_FRAAA</name>
<proteinExistence type="predicted"/>
<evidence type="ECO:0000313" key="2">
    <source>
        <dbReference type="Proteomes" id="UP000000657"/>
    </source>
</evidence>
<dbReference type="KEGG" id="fal:FRAAL4479"/>
<sequence>MIVIRRRVGATRPRTVEASPWERLVMGAGVVGDVGLTSDGAGPVPRNRQDHASVVAVAGRAAGHGPAEVTTRPSDHAA</sequence>
<organism evidence="1 2">
    <name type="scientific">Frankia alni (strain DSM 45986 / CECT 9034 / ACN14a)</name>
    <dbReference type="NCBI Taxonomy" id="326424"/>
    <lineage>
        <taxon>Bacteria</taxon>
        <taxon>Bacillati</taxon>
        <taxon>Actinomycetota</taxon>
        <taxon>Actinomycetes</taxon>
        <taxon>Frankiales</taxon>
        <taxon>Frankiaceae</taxon>
        <taxon>Frankia</taxon>
    </lineage>
</organism>
<keyword evidence="2" id="KW-1185">Reference proteome</keyword>
<gene>
    <name evidence="1" type="ordered locus">FRAAL4479</name>
</gene>